<evidence type="ECO:0000256" key="10">
    <source>
        <dbReference type="ARBA" id="ARBA00048679"/>
    </source>
</evidence>
<dbReference type="GO" id="GO:0000408">
    <property type="term" value="C:EKC/KEOPS complex"/>
    <property type="evidence" value="ECO:0007669"/>
    <property type="project" value="TreeGrafter"/>
</dbReference>
<keyword evidence="7" id="KW-0418">Kinase</keyword>
<comment type="catalytic activity">
    <reaction evidence="9">
        <text>L-threonyl-[protein] + ATP = O-phospho-L-threonyl-[protein] + ADP + H(+)</text>
        <dbReference type="Rhea" id="RHEA:46608"/>
        <dbReference type="Rhea" id="RHEA-COMP:11060"/>
        <dbReference type="Rhea" id="RHEA-COMP:11605"/>
        <dbReference type="ChEBI" id="CHEBI:15378"/>
        <dbReference type="ChEBI" id="CHEBI:30013"/>
        <dbReference type="ChEBI" id="CHEBI:30616"/>
        <dbReference type="ChEBI" id="CHEBI:61977"/>
        <dbReference type="ChEBI" id="CHEBI:456216"/>
        <dbReference type="EC" id="2.7.11.1"/>
    </reaction>
</comment>
<comment type="similarity">
    <text evidence="1">Belongs to the protein kinase superfamily. BUD32 family.</text>
</comment>
<dbReference type="Gene3D" id="3.30.200.20">
    <property type="entry name" value="Phosphorylase Kinase, domain 1"/>
    <property type="match status" value="1"/>
</dbReference>
<keyword evidence="6" id="KW-0547">Nucleotide-binding</keyword>
<evidence type="ECO:0000256" key="6">
    <source>
        <dbReference type="ARBA" id="ARBA00022741"/>
    </source>
</evidence>
<dbReference type="PROSITE" id="PS50011">
    <property type="entry name" value="PROTEIN_KINASE_DOM"/>
    <property type="match status" value="1"/>
</dbReference>
<evidence type="ECO:0000256" key="4">
    <source>
        <dbReference type="ARBA" id="ARBA00022679"/>
    </source>
</evidence>
<dbReference type="InterPro" id="IPR022495">
    <property type="entry name" value="Bud32"/>
</dbReference>
<protein>
    <recommendedName>
        <fullName evidence="2">non-specific serine/threonine protein kinase</fullName>
        <ecNumber evidence="2">2.7.11.1</ecNumber>
    </recommendedName>
</protein>
<dbReference type="FunFam" id="3.30.200.20:FF:000201">
    <property type="entry name" value="TP53-regulating kinase isoform X1"/>
    <property type="match status" value="1"/>
</dbReference>
<keyword evidence="3" id="KW-0723">Serine/threonine-protein kinase</keyword>
<dbReference type="GO" id="GO:0008033">
    <property type="term" value="P:tRNA processing"/>
    <property type="evidence" value="ECO:0007669"/>
    <property type="project" value="UniProtKB-KW"/>
</dbReference>
<feature type="non-terminal residue" evidence="12">
    <location>
        <position position="335"/>
    </location>
</feature>
<dbReference type="PANTHER" id="PTHR12209">
    <property type="entry name" value="NON-SPECIFIC SERINE/THREONINE PROTEIN KINASE"/>
    <property type="match status" value="1"/>
</dbReference>
<name>A0A7J9EEM2_9ROSI</name>
<feature type="domain" description="Protein kinase" evidence="11">
    <location>
        <begin position="11"/>
        <end position="335"/>
    </location>
</feature>
<evidence type="ECO:0000256" key="9">
    <source>
        <dbReference type="ARBA" id="ARBA00047899"/>
    </source>
</evidence>
<keyword evidence="5" id="KW-0819">tRNA processing</keyword>
<evidence type="ECO:0000256" key="2">
    <source>
        <dbReference type="ARBA" id="ARBA00012513"/>
    </source>
</evidence>
<evidence type="ECO:0000313" key="13">
    <source>
        <dbReference type="Proteomes" id="UP000593568"/>
    </source>
</evidence>
<organism evidence="12 13">
    <name type="scientific">Gossypium trilobum</name>
    <dbReference type="NCBI Taxonomy" id="34281"/>
    <lineage>
        <taxon>Eukaryota</taxon>
        <taxon>Viridiplantae</taxon>
        <taxon>Streptophyta</taxon>
        <taxon>Embryophyta</taxon>
        <taxon>Tracheophyta</taxon>
        <taxon>Spermatophyta</taxon>
        <taxon>Magnoliopsida</taxon>
        <taxon>eudicotyledons</taxon>
        <taxon>Gunneridae</taxon>
        <taxon>Pentapetalae</taxon>
        <taxon>rosids</taxon>
        <taxon>malvids</taxon>
        <taxon>Malvales</taxon>
        <taxon>Malvaceae</taxon>
        <taxon>Malvoideae</taxon>
        <taxon>Gossypium</taxon>
    </lineage>
</organism>
<evidence type="ECO:0000256" key="7">
    <source>
        <dbReference type="ARBA" id="ARBA00022777"/>
    </source>
</evidence>
<sequence length="335" mass="37039">MEIDPKPDSENAALVLVKQGAEARVFESVFAGKRSIIKERFSKKYRHPALDSKLTLKRLNAEARCMTKARRLGVLTPVLYAVDPVIHTLTFEYVEGPSVKDVFLGIGSTGVFQERLTDIATQIGDAIGKLHDGGLVHGDLTTSNMLIRNGTNKLVLIDFGLSFTSTLPEDKAVDLYVLERALISMHSSCGNVMDLILAAYKKSSKQWSSTLNKLAQGTAVSVFLSLARKLTASYVCTTLISFIVFLLVGDELQCDKGAASEQWLDEPPFEKSVKDFDLMQWKKVVKDLGRVLRLKPEIVKRGSSRFSFNLAAIGIYVCVSANNSENVLGRKLFWT</sequence>
<dbReference type="InterPro" id="IPR000719">
    <property type="entry name" value="Prot_kinase_dom"/>
</dbReference>
<dbReference type="GO" id="GO:0070525">
    <property type="term" value="P:tRNA threonylcarbamoyladenosine metabolic process"/>
    <property type="evidence" value="ECO:0007669"/>
    <property type="project" value="TreeGrafter"/>
</dbReference>
<dbReference type="GO" id="GO:0005524">
    <property type="term" value="F:ATP binding"/>
    <property type="evidence" value="ECO:0007669"/>
    <property type="project" value="UniProtKB-KW"/>
</dbReference>
<keyword evidence="8" id="KW-0067">ATP-binding</keyword>
<comment type="caution">
    <text evidence="12">The sequence shown here is derived from an EMBL/GenBank/DDBJ whole genome shotgun (WGS) entry which is preliminary data.</text>
</comment>
<dbReference type="FunFam" id="1.10.510.10:FF:001708">
    <property type="entry name" value="Protein kinase superfamily protein"/>
    <property type="match status" value="1"/>
</dbReference>
<gene>
    <name evidence="12" type="ORF">Gotri_006999</name>
</gene>
<evidence type="ECO:0000256" key="1">
    <source>
        <dbReference type="ARBA" id="ARBA00010630"/>
    </source>
</evidence>
<dbReference type="EC" id="2.7.11.1" evidence="2"/>
<dbReference type="PANTHER" id="PTHR12209:SF0">
    <property type="entry name" value="EKC_KEOPS COMPLEX SUBUNIT TP53RK"/>
    <property type="match status" value="1"/>
</dbReference>
<dbReference type="EMBL" id="JABEZW010000008">
    <property type="protein sequence ID" value="MBA0771490.1"/>
    <property type="molecule type" value="Genomic_DNA"/>
</dbReference>
<accession>A0A7J9EEM2</accession>
<evidence type="ECO:0000256" key="3">
    <source>
        <dbReference type="ARBA" id="ARBA00022527"/>
    </source>
</evidence>
<reference evidence="12 13" key="1">
    <citation type="journal article" date="2019" name="Genome Biol. Evol.">
        <title>Insights into the evolution of the New World diploid cottons (Gossypium, subgenus Houzingenia) based on genome sequencing.</title>
        <authorList>
            <person name="Grover C.E."/>
            <person name="Arick M.A. 2nd"/>
            <person name="Thrash A."/>
            <person name="Conover J.L."/>
            <person name="Sanders W.S."/>
            <person name="Peterson D.G."/>
            <person name="Frelichowski J.E."/>
            <person name="Scheffler J.A."/>
            <person name="Scheffler B.E."/>
            <person name="Wendel J.F."/>
        </authorList>
    </citation>
    <scope>NUCLEOTIDE SEQUENCE [LARGE SCALE GENOMIC DNA]</scope>
    <source>
        <strain evidence="12">8</strain>
        <tissue evidence="12">Leaf</tissue>
    </source>
</reference>
<proteinExistence type="inferred from homology"/>
<dbReference type="PROSITE" id="PS00109">
    <property type="entry name" value="PROTEIN_KINASE_TYR"/>
    <property type="match status" value="1"/>
</dbReference>
<dbReference type="InterPro" id="IPR011009">
    <property type="entry name" value="Kinase-like_dom_sf"/>
</dbReference>
<comment type="catalytic activity">
    <reaction evidence="10">
        <text>L-seryl-[protein] + ATP = O-phospho-L-seryl-[protein] + ADP + H(+)</text>
        <dbReference type="Rhea" id="RHEA:17989"/>
        <dbReference type="Rhea" id="RHEA-COMP:9863"/>
        <dbReference type="Rhea" id="RHEA-COMP:11604"/>
        <dbReference type="ChEBI" id="CHEBI:15378"/>
        <dbReference type="ChEBI" id="CHEBI:29999"/>
        <dbReference type="ChEBI" id="CHEBI:30616"/>
        <dbReference type="ChEBI" id="CHEBI:83421"/>
        <dbReference type="ChEBI" id="CHEBI:456216"/>
        <dbReference type="EC" id="2.7.11.1"/>
    </reaction>
</comment>
<evidence type="ECO:0000259" key="11">
    <source>
        <dbReference type="PROSITE" id="PS50011"/>
    </source>
</evidence>
<dbReference type="InterPro" id="IPR008266">
    <property type="entry name" value="Tyr_kinase_AS"/>
</dbReference>
<dbReference type="AlphaFoldDB" id="A0A7J9EEM2"/>
<dbReference type="SMART" id="SM00220">
    <property type="entry name" value="S_TKc"/>
    <property type="match status" value="1"/>
</dbReference>
<keyword evidence="13" id="KW-1185">Reference proteome</keyword>
<dbReference type="NCBIfam" id="TIGR03724">
    <property type="entry name" value="arch_bud32"/>
    <property type="match status" value="1"/>
</dbReference>
<dbReference type="GO" id="GO:0004674">
    <property type="term" value="F:protein serine/threonine kinase activity"/>
    <property type="evidence" value="ECO:0007669"/>
    <property type="project" value="UniProtKB-KW"/>
</dbReference>
<dbReference type="GO" id="GO:0005829">
    <property type="term" value="C:cytosol"/>
    <property type="evidence" value="ECO:0007669"/>
    <property type="project" value="TreeGrafter"/>
</dbReference>
<dbReference type="SUPFAM" id="SSF56112">
    <property type="entry name" value="Protein kinase-like (PK-like)"/>
    <property type="match status" value="1"/>
</dbReference>
<keyword evidence="4" id="KW-0808">Transferase</keyword>
<dbReference type="Proteomes" id="UP000593568">
    <property type="component" value="Unassembled WGS sequence"/>
</dbReference>
<evidence type="ECO:0000256" key="5">
    <source>
        <dbReference type="ARBA" id="ARBA00022694"/>
    </source>
</evidence>
<dbReference type="Pfam" id="PF00069">
    <property type="entry name" value="Pkinase"/>
    <property type="match status" value="1"/>
</dbReference>
<dbReference type="GO" id="GO:0005634">
    <property type="term" value="C:nucleus"/>
    <property type="evidence" value="ECO:0007669"/>
    <property type="project" value="TreeGrafter"/>
</dbReference>
<dbReference type="Gene3D" id="1.10.510.10">
    <property type="entry name" value="Transferase(Phosphotransferase) domain 1"/>
    <property type="match status" value="1"/>
</dbReference>
<evidence type="ECO:0000256" key="8">
    <source>
        <dbReference type="ARBA" id="ARBA00022840"/>
    </source>
</evidence>
<evidence type="ECO:0000313" key="12">
    <source>
        <dbReference type="EMBL" id="MBA0771490.1"/>
    </source>
</evidence>